<keyword evidence="2" id="KW-1185">Reference proteome</keyword>
<dbReference type="Ensembl" id="ENSMSIT00000042555.1">
    <property type="protein sequence ID" value="ENSMSIP00000033780.1"/>
    <property type="gene ID" value="ENSMSIG00000028220.1"/>
</dbReference>
<reference evidence="1" key="2">
    <citation type="submission" date="2025-09" db="UniProtKB">
        <authorList>
            <consortium name="Ensembl"/>
        </authorList>
    </citation>
    <scope>IDENTIFICATION</scope>
</reference>
<proteinExistence type="predicted"/>
<dbReference type="GeneTree" id="ENSGT00940000154393"/>
<sequence length="163" mass="19529">MCLPMSLMSQSPALSSDSENILLEYFKKEKTIVQRLKIKSRETFKIKYGKHIQMKKEHVVFTKSLKPHHKLSMDVTTNNILYKFTETLKNIWKQKRDYSQNYFHEILRIIENELKSEPCEGDYTFTKDYIIDLSLYLFQRASKDFRKMHEAFKSANDPVNYLE</sequence>
<evidence type="ECO:0000313" key="2">
    <source>
        <dbReference type="Proteomes" id="UP000694415"/>
    </source>
</evidence>
<evidence type="ECO:0000313" key="1">
    <source>
        <dbReference type="Ensembl" id="ENSMSIP00000033780.1"/>
    </source>
</evidence>
<accession>A0A8C6I979</accession>
<organism evidence="1 2">
    <name type="scientific">Mus spicilegus</name>
    <name type="common">Mound-building mouse</name>
    <dbReference type="NCBI Taxonomy" id="10103"/>
    <lineage>
        <taxon>Eukaryota</taxon>
        <taxon>Metazoa</taxon>
        <taxon>Chordata</taxon>
        <taxon>Craniata</taxon>
        <taxon>Vertebrata</taxon>
        <taxon>Euteleostomi</taxon>
        <taxon>Mammalia</taxon>
        <taxon>Eutheria</taxon>
        <taxon>Euarchontoglires</taxon>
        <taxon>Glires</taxon>
        <taxon>Rodentia</taxon>
        <taxon>Myomorpha</taxon>
        <taxon>Muroidea</taxon>
        <taxon>Muridae</taxon>
        <taxon>Murinae</taxon>
        <taxon>Mus</taxon>
        <taxon>Mus</taxon>
    </lineage>
</organism>
<dbReference type="PANTHER" id="PTHR14819">
    <property type="entry name" value="GTP-BINDING"/>
    <property type="match status" value="1"/>
</dbReference>
<dbReference type="AlphaFoldDB" id="A0A8C6I979"/>
<protein>
    <submittedName>
        <fullName evidence="1">Uncharacterized protein</fullName>
    </submittedName>
</protein>
<name>A0A8C6I979_MUSSI</name>
<dbReference type="Proteomes" id="UP000694415">
    <property type="component" value="Unplaced"/>
</dbReference>
<dbReference type="InterPro" id="IPR052986">
    <property type="entry name" value="VLIG_GTPase"/>
</dbReference>
<reference evidence="1" key="1">
    <citation type="submission" date="2025-08" db="UniProtKB">
        <authorList>
            <consortium name="Ensembl"/>
        </authorList>
    </citation>
    <scope>IDENTIFICATION</scope>
</reference>
<dbReference type="PANTHER" id="PTHR14819:SF5">
    <property type="entry name" value="INTERFERON-INDUCED VERY LARGE GTPASE 1"/>
    <property type="match status" value="1"/>
</dbReference>